<dbReference type="InterPro" id="IPR027359">
    <property type="entry name" value="Volt_channel_dom_sf"/>
</dbReference>
<feature type="domain" description="Ion transport" evidence="7">
    <location>
        <begin position="237"/>
        <end position="488"/>
    </location>
</feature>
<evidence type="ECO:0000256" key="3">
    <source>
        <dbReference type="ARBA" id="ARBA00022989"/>
    </source>
</evidence>
<evidence type="ECO:0000256" key="5">
    <source>
        <dbReference type="SAM" id="MobiDB-lite"/>
    </source>
</evidence>
<accession>A0ABP0JN14</accession>
<dbReference type="Proteomes" id="UP001642484">
    <property type="component" value="Unassembled WGS sequence"/>
</dbReference>
<keyword evidence="9" id="KW-1185">Reference proteome</keyword>
<comment type="subcellular location">
    <subcellularLocation>
        <location evidence="1">Membrane</location>
        <topology evidence="1">Multi-pass membrane protein</topology>
    </subcellularLocation>
</comment>
<name>A0ABP0JN14_9DINO</name>
<dbReference type="PANTHER" id="PTHR10037">
    <property type="entry name" value="VOLTAGE-GATED CATION CHANNEL CALCIUM AND SODIUM"/>
    <property type="match status" value="1"/>
</dbReference>
<dbReference type="InterPro" id="IPR043203">
    <property type="entry name" value="VGCC_Ca_Na"/>
</dbReference>
<reference evidence="8 9" key="1">
    <citation type="submission" date="2024-02" db="EMBL/GenBank/DDBJ databases">
        <authorList>
            <person name="Chen Y."/>
            <person name="Shah S."/>
            <person name="Dougan E. K."/>
            <person name="Thang M."/>
            <person name="Chan C."/>
        </authorList>
    </citation>
    <scope>NUCLEOTIDE SEQUENCE [LARGE SCALE GENOMIC DNA]</scope>
</reference>
<gene>
    <name evidence="8" type="ORF">CCMP2556_LOCUS12125</name>
</gene>
<proteinExistence type="predicted"/>
<dbReference type="EMBL" id="CAXAMN010005836">
    <property type="protein sequence ID" value="CAK9015502.1"/>
    <property type="molecule type" value="Genomic_DNA"/>
</dbReference>
<feature type="transmembrane region" description="Helical" evidence="6">
    <location>
        <begin position="380"/>
        <end position="406"/>
    </location>
</feature>
<evidence type="ECO:0000313" key="8">
    <source>
        <dbReference type="EMBL" id="CAK9015502.1"/>
    </source>
</evidence>
<dbReference type="Gene3D" id="1.20.120.350">
    <property type="entry name" value="Voltage-gated potassium channels. Chain C"/>
    <property type="match status" value="1"/>
</dbReference>
<dbReference type="Pfam" id="PF00520">
    <property type="entry name" value="Ion_trans"/>
    <property type="match status" value="1"/>
</dbReference>
<dbReference type="Gene3D" id="1.10.287.70">
    <property type="match status" value="1"/>
</dbReference>
<feature type="transmembrane region" description="Helical" evidence="6">
    <location>
        <begin position="259"/>
        <end position="279"/>
    </location>
</feature>
<evidence type="ECO:0000256" key="2">
    <source>
        <dbReference type="ARBA" id="ARBA00022692"/>
    </source>
</evidence>
<dbReference type="InterPro" id="IPR005821">
    <property type="entry name" value="Ion_trans_dom"/>
</dbReference>
<evidence type="ECO:0000313" key="9">
    <source>
        <dbReference type="Proteomes" id="UP001642484"/>
    </source>
</evidence>
<feature type="transmembrane region" description="Helical" evidence="6">
    <location>
        <begin position="460"/>
        <end position="483"/>
    </location>
</feature>
<dbReference type="SUPFAM" id="SSF81324">
    <property type="entry name" value="Voltage-gated potassium channels"/>
    <property type="match status" value="1"/>
</dbReference>
<keyword evidence="4 6" id="KW-0472">Membrane</keyword>
<feature type="transmembrane region" description="Helical" evidence="6">
    <location>
        <begin position="232"/>
        <end position="253"/>
    </location>
</feature>
<protein>
    <recommendedName>
        <fullName evidence="7">Ion transport domain-containing protein</fullName>
    </recommendedName>
</protein>
<comment type="caution">
    <text evidence="8">The sequence shown here is derived from an EMBL/GenBank/DDBJ whole genome shotgun (WGS) entry which is preliminary data.</text>
</comment>
<feature type="region of interest" description="Disordered" evidence="5">
    <location>
        <begin position="46"/>
        <end position="66"/>
    </location>
</feature>
<keyword evidence="2 6" id="KW-0812">Transmembrane</keyword>
<evidence type="ECO:0000256" key="1">
    <source>
        <dbReference type="ARBA" id="ARBA00004141"/>
    </source>
</evidence>
<evidence type="ECO:0000259" key="7">
    <source>
        <dbReference type="Pfam" id="PF00520"/>
    </source>
</evidence>
<dbReference type="PANTHER" id="PTHR10037:SF293">
    <property type="entry name" value="EF-HAND DOMAIN-CONTAINING PROTEIN"/>
    <property type="match status" value="1"/>
</dbReference>
<keyword evidence="3 6" id="KW-1133">Transmembrane helix</keyword>
<sequence>MEKNCRIEAEDLFHKHLLQLLQEFEQLREVQSGRVRCLDQGFEHELSAKPGAETESPPESLSGEIPKEAEPLPWQDAEVEGTSEVEPLQSLPELVQKLYMRLAADTTGTIPWSVCQSFLEWKGKHNFELLKGAVQLLSKQVGQTISPRSSMASKPGCLEIEELYIDYACFAELMRGNFDTFAGTARDELLELRNWLQEEAHTANFTSFVTLSKTEQKSKSCWSFFEAIPQAVLLEMVPAFVIMVNAVVIGVSLDNNSTATYWQVLEVIFTVLFSLEALLRMRLMGCTTYFVGADAGWNYFDLICLACAYTDISLTMLFQLSQDDSTSGLSSQMILPWLMPKNYVLRNRSDGIMLIKVLRLGRVCRLIRVMRFGAVRELRVIILGVLSGVRVLFWAIALLFFTVFLMGVSLRILFDSKEPEFTDVPSAMFTAFRCVTDGCSDYLGAPLHERLRRVYGDVVIPIYMVLFLFVVIGIFNLIMAVFLDSVLNDHEARELQELGYKSAEMEQHISQVIATLVRGDRVKTEPEKPKSLWRWIGSFSGRTSSKTHEIGSMVHRQMNMKVEVAREDFNQWLEYPEMIQMLSHCKIETATKYDLFDVLDAEMVDKLHFNELVDGLMRLRGPITKVDVIALRLKMRHLVRLVHQVSQASKVA</sequence>
<evidence type="ECO:0000256" key="6">
    <source>
        <dbReference type="SAM" id="Phobius"/>
    </source>
</evidence>
<evidence type="ECO:0000256" key="4">
    <source>
        <dbReference type="ARBA" id="ARBA00023136"/>
    </source>
</evidence>
<organism evidence="8 9">
    <name type="scientific">Durusdinium trenchii</name>
    <dbReference type="NCBI Taxonomy" id="1381693"/>
    <lineage>
        <taxon>Eukaryota</taxon>
        <taxon>Sar</taxon>
        <taxon>Alveolata</taxon>
        <taxon>Dinophyceae</taxon>
        <taxon>Suessiales</taxon>
        <taxon>Symbiodiniaceae</taxon>
        <taxon>Durusdinium</taxon>
    </lineage>
</organism>